<sequence length="79" mass="8310">MPRARSRFYAGRRLTPCPAYGAIARLFCRAAADALPGLRGPDPVCESPPNMGPLKLPGLAASTSLRRSRKAGAARMDAG</sequence>
<proteinExistence type="predicted"/>
<evidence type="ECO:0000313" key="2">
    <source>
        <dbReference type="EMBL" id="MBD3708041.1"/>
    </source>
</evidence>
<evidence type="ECO:0000256" key="1">
    <source>
        <dbReference type="SAM" id="MobiDB-lite"/>
    </source>
</evidence>
<dbReference type="AlphaFoldDB" id="A0A927DUM7"/>
<evidence type="ECO:0000313" key="4">
    <source>
        <dbReference type="EMBL" id="MBD3721045.1"/>
    </source>
</evidence>
<dbReference type="Proteomes" id="UP000609027">
    <property type="component" value="Unassembled WGS sequence"/>
</dbReference>
<dbReference type="Proteomes" id="UP000623974">
    <property type="component" value="Unassembled WGS sequence"/>
</dbReference>
<dbReference type="Proteomes" id="UP000657739">
    <property type="component" value="Unassembled WGS sequence"/>
</dbReference>
<accession>A0A927DUM7</accession>
<reference evidence="3" key="1">
    <citation type="submission" date="2020-07" db="EMBL/GenBank/DDBJ databases">
        <title>Clinical and genomic characterization of carbapenemase-producing Enterobacterales causing secondary infections during the COVID-19 crisis at a New York City hospital.</title>
        <authorList>
            <person name="Gomez-Simmonds A."/>
            <person name="Annavajhala M.K."/>
            <person name="Uhlemann A.-C."/>
        </authorList>
    </citation>
    <scope>NUCLEOTIDE SEQUENCE</scope>
    <source>
        <strain evidence="5">KP1828</strain>
        <strain evidence="2">NK1593</strain>
        <strain evidence="3">NK1594</strain>
        <strain evidence="4">NK1607</strain>
    </source>
</reference>
<dbReference type="EMBL" id="JACXTE010000001">
    <property type="protein sequence ID" value="MBD3708041.1"/>
    <property type="molecule type" value="Genomic_DNA"/>
</dbReference>
<organism evidence="3 6">
    <name type="scientific">Klebsiella pneumoniae</name>
    <dbReference type="NCBI Taxonomy" id="573"/>
    <lineage>
        <taxon>Bacteria</taxon>
        <taxon>Pseudomonadati</taxon>
        <taxon>Pseudomonadota</taxon>
        <taxon>Gammaproteobacteria</taxon>
        <taxon>Enterobacterales</taxon>
        <taxon>Enterobacteriaceae</taxon>
        <taxon>Klebsiella/Raoultella group</taxon>
        <taxon>Klebsiella</taxon>
        <taxon>Klebsiella pneumoniae complex</taxon>
    </lineage>
</organism>
<gene>
    <name evidence="5" type="ORF">IE980_07580</name>
    <name evidence="2" type="ORF">IE987_10290</name>
    <name evidence="3" type="ORF">IE988_11810</name>
    <name evidence="4" type="ORF">IE992_09830</name>
</gene>
<evidence type="ECO:0000313" key="5">
    <source>
        <dbReference type="EMBL" id="MBD3743694.1"/>
    </source>
</evidence>
<evidence type="ECO:0000313" key="6">
    <source>
        <dbReference type="Proteomes" id="UP000622731"/>
    </source>
</evidence>
<dbReference type="Proteomes" id="UP000622731">
    <property type="component" value="Unassembled WGS sequence"/>
</dbReference>
<evidence type="ECO:0000313" key="3">
    <source>
        <dbReference type="EMBL" id="MBD3719882.1"/>
    </source>
</evidence>
<protein>
    <submittedName>
        <fullName evidence="3">Uncharacterized protein</fullName>
    </submittedName>
</protein>
<feature type="region of interest" description="Disordered" evidence="1">
    <location>
        <begin position="41"/>
        <end position="79"/>
    </location>
</feature>
<comment type="caution">
    <text evidence="3">The sequence shown here is derived from an EMBL/GenBank/DDBJ whole genome shotgun (WGS) entry which is preliminary data.</text>
</comment>
<dbReference type="EMBL" id="JACXSX010000001">
    <property type="protein sequence ID" value="MBD3743694.1"/>
    <property type="molecule type" value="Genomic_DNA"/>
</dbReference>
<dbReference type="EMBL" id="JACXTF010000001">
    <property type="protein sequence ID" value="MBD3719882.1"/>
    <property type="molecule type" value="Genomic_DNA"/>
</dbReference>
<name>A0A927DUM7_KLEPN</name>
<dbReference type="EMBL" id="JACXTJ010000001">
    <property type="protein sequence ID" value="MBD3721045.1"/>
    <property type="molecule type" value="Genomic_DNA"/>
</dbReference>